<evidence type="ECO:0000313" key="8">
    <source>
        <dbReference type="Proteomes" id="UP001187192"/>
    </source>
</evidence>
<dbReference type="InterPro" id="IPR035595">
    <property type="entry name" value="UDP_glycos_trans_CS"/>
</dbReference>
<dbReference type="Pfam" id="PF00201">
    <property type="entry name" value="UDPGT"/>
    <property type="match status" value="1"/>
</dbReference>
<evidence type="ECO:0000256" key="5">
    <source>
        <dbReference type="RuleBase" id="RU362057"/>
    </source>
</evidence>
<accession>A0AA87ZP54</accession>
<evidence type="ECO:0000313" key="7">
    <source>
        <dbReference type="EMBL" id="GMN37682.1"/>
    </source>
</evidence>
<keyword evidence="8" id="KW-1185">Reference proteome</keyword>
<dbReference type="EMBL" id="BTGU01000007">
    <property type="protein sequence ID" value="GMN37682.1"/>
    <property type="molecule type" value="Genomic_DNA"/>
</dbReference>
<dbReference type="EC" id="2.4.1.-" evidence="5"/>
<dbReference type="Gramene" id="FCD_00034410-RA">
    <property type="protein sequence ID" value="FCD_00034410-RA:cds"/>
    <property type="gene ID" value="FCD_00034410"/>
</dbReference>
<comment type="similarity">
    <text evidence="1 4">Belongs to the UDP-glycosyltransferase family.</text>
</comment>
<feature type="domain" description="Tudor" evidence="6">
    <location>
        <begin position="240"/>
        <end position="308"/>
    </location>
</feature>
<evidence type="ECO:0000256" key="1">
    <source>
        <dbReference type="ARBA" id="ARBA00009995"/>
    </source>
</evidence>
<evidence type="ECO:0000256" key="4">
    <source>
        <dbReference type="RuleBase" id="RU003718"/>
    </source>
</evidence>
<dbReference type="FunFam" id="3.40.50.2000:FF:000047">
    <property type="entry name" value="Glycosyltransferase"/>
    <property type="match status" value="1"/>
</dbReference>
<evidence type="ECO:0000259" key="6">
    <source>
        <dbReference type="PROSITE" id="PS50304"/>
    </source>
</evidence>
<name>A0AA87ZP54_FICCA</name>
<dbReference type="AlphaFoldDB" id="A0AA87ZP54"/>
<proteinExistence type="inferred from homology"/>
<dbReference type="CDD" id="cd03784">
    <property type="entry name" value="GT1_Gtf-like"/>
    <property type="match status" value="1"/>
</dbReference>
<sequence>MSSETSQLHIFFFPFMAHGHMIPAVDMAKLFASRGCKTTVILTPANAAFFTKAIERSRNLGSEIQILLLKFPVLDDKLPEGCENVHLLTTNEMVQKFFDATAMLEQPLEQLIKDHRPDCLIADSFFLWATEVAARFEIPRLVFHGFGFFALCASVCMLEHKPYKKVSSDSEHFVIPSLPHEIKLTRDQVPLYVKQESEAANFARKIFKSEETSYGVIVNSYYELEPDYADHYRRVLGRKAWHIGPMCLVNNDKEDKATRGPKSSIDEHECLNWLNSKKPNSVVYVSFGSIANFNDTQLMEIAMGLEASGKQFIWVVRKEKQQEGKEEGLLDGFEKRTEGKGLVIRGWAPQVLILEHGAIGGFVTHCGWNSILEGVCAGLPLVTWPVSGEQFYNEKYVTEILRIGVAVGAKKWARFVGDSVSREAVESAVNRIMDGEEAEEMRSRARALAKMARESFEEGGSSSSDLNALIEELKLRRSA</sequence>
<keyword evidence="3 4" id="KW-0808">Transferase</keyword>
<organism evidence="7 8">
    <name type="scientific">Ficus carica</name>
    <name type="common">Common fig</name>
    <dbReference type="NCBI Taxonomy" id="3494"/>
    <lineage>
        <taxon>Eukaryota</taxon>
        <taxon>Viridiplantae</taxon>
        <taxon>Streptophyta</taxon>
        <taxon>Embryophyta</taxon>
        <taxon>Tracheophyta</taxon>
        <taxon>Spermatophyta</taxon>
        <taxon>Magnoliopsida</taxon>
        <taxon>eudicotyledons</taxon>
        <taxon>Gunneridae</taxon>
        <taxon>Pentapetalae</taxon>
        <taxon>rosids</taxon>
        <taxon>fabids</taxon>
        <taxon>Rosales</taxon>
        <taxon>Moraceae</taxon>
        <taxon>Ficeae</taxon>
        <taxon>Ficus</taxon>
    </lineage>
</organism>
<dbReference type="Gene3D" id="3.40.50.2000">
    <property type="entry name" value="Glycogen Phosphorylase B"/>
    <property type="match status" value="2"/>
</dbReference>
<evidence type="ECO:0000256" key="2">
    <source>
        <dbReference type="ARBA" id="ARBA00022676"/>
    </source>
</evidence>
<dbReference type="PANTHER" id="PTHR48047:SF135">
    <property type="entry name" value="GLYCOSYLTRANSFERASE"/>
    <property type="match status" value="1"/>
</dbReference>
<dbReference type="FunFam" id="3.40.50.2000:FF:000071">
    <property type="entry name" value="Glycosyltransferase"/>
    <property type="match status" value="1"/>
</dbReference>
<dbReference type="InterPro" id="IPR002213">
    <property type="entry name" value="UDP_glucos_trans"/>
</dbReference>
<dbReference type="SUPFAM" id="SSF53756">
    <property type="entry name" value="UDP-Glycosyltransferase/glycogen phosphorylase"/>
    <property type="match status" value="1"/>
</dbReference>
<dbReference type="Proteomes" id="UP001187192">
    <property type="component" value="Unassembled WGS sequence"/>
</dbReference>
<dbReference type="PANTHER" id="PTHR48047">
    <property type="entry name" value="GLYCOSYLTRANSFERASE"/>
    <property type="match status" value="1"/>
</dbReference>
<dbReference type="PROSITE" id="PS50304">
    <property type="entry name" value="TUDOR"/>
    <property type="match status" value="1"/>
</dbReference>
<evidence type="ECO:0000256" key="3">
    <source>
        <dbReference type="ARBA" id="ARBA00022679"/>
    </source>
</evidence>
<gene>
    <name evidence="7" type="ORF">TIFTF001_007017</name>
</gene>
<dbReference type="PROSITE" id="PS00375">
    <property type="entry name" value="UDPGT"/>
    <property type="match status" value="1"/>
</dbReference>
<comment type="caution">
    <text evidence="7">The sequence shown here is derived from an EMBL/GenBank/DDBJ whole genome shotgun (WGS) entry which is preliminary data.</text>
</comment>
<dbReference type="GO" id="GO:0035251">
    <property type="term" value="F:UDP-glucosyltransferase activity"/>
    <property type="evidence" value="ECO:0007669"/>
    <property type="project" value="TreeGrafter"/>
</dbReference>
<keyword evidence="2 4" id="KW-0328">Glycosyltransferase</keyword>
<protein>
    <recommendedName>
        <fullName evidence="5">Glycosyltransferase</fullName>
        <ecNumber evidence="5">2.4.1.-</ecNumber>
    </recommendedName>
</protein>
<reference evidence="7" key="1">
    <citation type="submission" date="2023-07" db="EMBL/GenBank/DDBJ databases">
        <title>draft genome sequence of fig (Ficus carica).</title>
        <authorList>
            <person name="Takahashi T."/>
            <person name="Nishimura K."/>
        </authorList>
    </citation>
    <scope>NUCLEOTIDE SEQUENCE</scope>
</reference>
<dbReference type="InterPro" id="IPR002999">
    <property type="entry name" value="Tudor"/>
</dbReference>